<evidence type="ECO:0000256" key="1">
    <source>
        <dbReference type="ARBA" id="ARBA00001974"/>
    </source>
</evidence>
<accession>A0A1J4T789</accession>
<organism evidence="6 7">
    <name type="scientific">Candidatus Falkowbacteria bacterium CG1_02_41_21</name>
    <dbReference type="NCBI Taxonomy" id="1805147"/>
    <lineage>
        <taxon>Bacteria</taxon>
        <taxon>Candidatus Falkowiibacteriota</taxon>
    </lineage>
</organism>
<evidence type="ECO:0000313" key="6">
    <source>
        <dbReference type="EMBL" id="OIO06779.1"/>
    </source>
</evidence>
<proteinExistence type="predicted"/>
<evidence type="ECO:0000313" key="7">
    <source>
        <dbReference type="Proteomes" id="UP000182860"/>
    </source>
</evidence>
<dbReference type="PANTHER" id="PTHR42887">
    <property type="entry name" value="OS12G0638800 PROTEIN"/>
    <property type="match status" value="1"/>
</dbReference>
<dbReference type="InterPro" id="IPR004792">
    <property type="entry name" value="BaiN-like"/>
</dbReference>
<keyword evidence="3" id="KW-0274">FAD</keyword>
<evidence type="ECO:0008006" key="8">
    <source>
        <dbReference type="Google" id="ProtNLM"/>
    </source>
</evidence>
<evidence type="ECO:0000256" key="3">
    <source>
        <dbReference type="ARBA" id="ARBA00022827"/>
    </source>
</evidence>
<dbReference type="SUPFAM" id="SSF160996">
    <property type="entry name" value="HI0933 insert domain-like"/>
    <property type="match status" value="1"/>
</dbReference>
<dbReference type="Gene3D" id="2.40.30.10">
    <property type="entry name" value="Translation factors"/>
    <property type="match status" value="1"/>
</dbReference>
<dbReference type="InterPro" id="IPR057661">
    <property type="entry name" value="RsdA/BaiN/AoA(So)_Rossmann"/>
</dbReference>
<evidence type="ECO:0000259" key="5">
    <source>
        <dbReference type="Pfam" id="PF22780"/>
    </source>
</evidence>
<dbReference type="Gene3D" id="1.10.8.260">
    <property type="entry name" value="HI0933 insert domain-like"/>
    <property type="match status" value="1"/>
</dbReference>
<comment type="caution">
    <text evidence="6">The sequence shown here is derived from an EMBL/GenBank/DDBJ whole genome shotgun (WGS) entry which is preliminary data.</text>
</comment>
<dbReference type="Gene3D" id="3.50.50.60">
    <property type="entry name" value="FAD/NAD(P)-binding domain"/>
    <property type="match status" value="1"/>
</dbReference>
<dbReference type="EMBL" id="MNUV01000061">
    <property type="protein sequence ID" value="OIO06779.1"/>
    <property type="molecule type" value="Genomic_DNA"/>
</dbReference>
<dbReference type="InterPro" id="IPR023166">
    <property type="entry name" value="BaiN-like_dom_sf"/>
</dbReference>
<dbReference type="SUPFAM" id="SSF51905">
    <property type="entry name" value="FAD/NAD(P)-binding domain"/>
    <property type="match status" value="1"/>
</dbReference>
<dbReference type="Pfam" id="PF03486">
    <property type="entry name" value="HI0933_like"/>
    <property type="match status" value="1"/>
</dbReference>
<dbReference type="AlphaFoldDB" id="A0A1J4T789"/>
<dbReference type="InterPro" id="IPR055178">
    <property type="entry name" value="RsdA/BaiN/AoA(So)-like_dom"/>
</dbReference>
<name>A0A1J4T789_9BACT</name>
<protein>
    <recommendedName>
        <fullName evidence="8">FAD-dependent oxidoreductase</fullName>
    </recommendedName>
</protein>
<comment type="cofactor">
    <cofactor evidence="1">
        <name>FAD</name>
        <dbReference type="ChEBI" id="CHEBI:57692"/>
    </cofactor>
</comment>
<dbReference type="Pfam" id="PF22780">
    <property type="entry name" value="HI0933_like_1st"/>
    <property type="match status" value="1"/>
</dbReference>
<feature type="domain" description="RsdA/BaiN/AoA(So)-like insert" evidence="5">
    <location>
        <begin position="192"/>
        <end position="353"/>
    </location>
</feature>
<dbReference type="InterPro" id="IPR036188">
    <property type="entry name" value="FAD/NAD-bd_sf"/>
</dbReference>
<dbReference type="PANTHER" id="PTHR42887:SF2">
    <property type="entry name" value="OS12G0638800 PROTEIN"/>
    <property type="match status" value="1"/>
</dbReference>
<evidence type="ECO:0000259" key="4">
    <source>
        <dbReference type="Pfam" id="PF03486"/>
    </source>
</evidence>
<dbReference type="NCBIfam" id="TIGR00275">
    <property type="entry name" value="aminoacetone oxidase family FAD-binding enzyme"/>
    <property type="match status" value="1"/>
</dbReference>
<keyword evidence="2" id="KW-0285">Flavoprotein</keyword>
<evidence type="ECO:0000256" key="2">
    <source>
        <dbReference type="ARBA" id="ARBA00022630"/>
    </source>
</evidence>
<reference evidence="6 7" key="1">
    <citation type="journal article" date="2016" name="Environ. Microbiol.">
        <title>Genomic resolution of a cold subsurface aquifer community provides metabolic insights for novel microbes adapted to high CO concentrations.</title>
        <authorList>
            <person name="Probst A.J."/>
            <person name="Castelle C.J."/>
            <person name="Singh A."/>
            <person name="Brown C.T."/>
            <person name="Anantharaman K."/>
            <person name="Sharon I."/>
            <person name="Hug L.A."/>
            <person name="Burstein D."/>
            <person name="Emerson J.B."/>
            <person name="Thomas B.C."/>
            <person name="Banfield J.F."/>
        </authorList>
    </citation>
    <scope>NUCLEOTIDE SEQUENCE [LARGE SCALE GENOMIC DNA]</scope>
    <source>
        <strain evidence="6">CG1_02_41_21</strain>
    </source>
</reference>
<gene>
    <name evidence="6" type="ORF">AUJ35_03320</name>
</gene>
<sequence>MKYDLAIIGGGPSGMMAAGRAGALGAKVVLLEKNLKLGTKLLATGGGRCNLTNIKNKREVANGFGVNGRWLLSGLSKFGPEELIEFFNRRGLETKIEENDRVFPKNNSAQAVLQIMLDYLASSQVDIKLGAEVKKVIKVENRIKKLILADAREVMADRFIFCSGGKSYPLTGSTGDAYRWLKQLGHKIIAPRPALTPIILKDKFIKDLEGLSLNEVGVSCYRDDNKKLDAATGPVIFTANGLSGPTILNLSGIIGRVNPRDLRLRIDFFPDLDFSELDQKLQTEFSVGQRLLKNALSRLIPPRLAGVLINLSGISSQKKLNIITREERKILAHLLKEFNLTVFGLAGYDRAMVTAGGVDLKEVDPGAMRSKIIENLYFAGEILDLDGPTGGYNLQLCWTSGYLAGESAAQQDNNKIK</sequence>
<dbReference type="PRINTS" id="PR00411">
    <property type="entry name" value="PNDRDTASEI"/>
</dbReference>
<dbReference type="Proteomes" id="UP000182860">
    <property type="component" value="Unassembled WGS sequence"/>
</dbReference>
<feature type="domain" description="RsdA/BaiN/AoA(So)-like Rossmann fold-like" evidence="4">
    <location>
        <begin position="4"/>
        <end position="406"/>
    </location>
</feature>